<name>J8PKZ1_SACAR</name>
<keyword evidence="4 6" id="KW-0378">Hydrolase</keyword>
<dbReference type="InterPro" id="IPR050749">
    <property type="entry name" value="Glycosyl_Hydrolase_47"/>
</dbReference>
<gene>
    <name evidence="8" type="ORF">SU7_2174</name>
</gene>
<dbReference type="AlphaFoldDB" id="J8PKZ1"/>
<dbReference type="Gene3D" id="1.50.10.10">
    <property type="match status" value="2"/>
</dbReference>
<evidence type="ECO:0000256" key="2">
    <source>
        <dbReference type="ARBA" id="ARBA00004922"/>
    </source>
</evidence>
<keyword evidence="5" id="KW-1015">Disulfide bond</keyword>
<organism evidence="8 9">
    <name type="scientific">Saccharomyces arboricola (strain H-6 / AS 2.3317 / CBS 10644)</name>
    <name type="common">Yeast</name>
    <dbReference type="NCBI Taxonomy" id="1160507"/>
    <lineage>
        <taxon>Eukaryota</taxon>
        <taxon>Fungi</taxon>
        <taxon>Dikarya</taxon>
        <taxon>Ascomycota</taxon>
        <taxon>Saccharomycotina</taxon>
        <taxon>Saccharomycetes</taxon>
        <taxon>Saccharomycetales</taxon>
        <taxon>Saccharomycetaceae</taxon>
        <taxon>Saccharomyces</taxon>
    </lineage>
</organism>
<dbReference type="HOGENOM" id="CLU_022261_0_0_1"/>
<dbReference type="EMBL" id="ALIE01000139">
    <property type="protein sequence ID" value="EJS42785.1"/>
    <property type="molecule type" value="Genomic_DNA"/>
</dbReference>
<evidence type="ECO:0000256" key="3">
    <source>
        <dbReference type="ARBA" id="ARBA00007658"/>
    </source>
</evidence>
<dbReference type="GO" id="GO:0005783">
    <property type="term" value="C:endoplasmic reticulum"/>
    <property type="evidence" value="ECO:0007669"/>
    <property type="project" value="TreeGrafter"/>
</dbReference>
<evidence type="ECO:0000313" key="8">
    <source>
        <dbReference type="EMBL" id="EJS42785.1"/>
    </source>
</evidence>
<dbReference type="PANTHER" id="PTHR11742:SF103">
    <property type="entry name" value="ENDOPLASMIC RETICULUM MANNOSIDASE MNL2-RELATED"/>
    <property type="match status" value="1"/>
</dbReference>
<dbReference type="PRINTS" id="PR00747">
    <property type="entry name" value="GLYHDRLASE47"/>
</dbReference>
<comment type="similarity">
    <text evidence="3 6">Belongs to the glycosyl hydrolase 47 family.</text>
</comment>
<evidence type="ECO:0000256" key="4">
    <source>
        <dbReference type="ARBA" id="ARBA00022801"/>
    </source>
</evidence>
<keyword evidence="9" id="KW-1185">Reference proteome</keyword>
<dbReference type="InterPro" id="IPR012341">
    <property type="entry name" value="6hp_glycosidase-like_sf"/>
</dbReference>
<dbReference type="Pfam" id="PF01532">
    <property type="entry name" value="Glyco_hydro_47"/>
    <property type="match status" value="1"/>
</dbReference>
<feature type="compositionally biased region" description="Polar residues" evidence="7">
    <location>
        <begin position="71"/>
        <end position="82"/>
    </location>
</feature>
<dbReference type="Proteomes" id="UP000006968">
    <property type="component" value="Chromosome XII"/>
</dbReference>
<dbReference type="GO" id="GO:0016020">
    <property type="term" value="C:membrane"/>
    <property type="evidence" value="ECO:0007669"/>
    <property type="project" value="InterPro"/>
</dbReference>
<feature type="compositionally biased region" description="Polar residues" evidence="7">
    <location>
        <begin position="53"/>
        <end position="63"/>
    </location>
</feature>
<sequence length="846" mass="96787">MSIARLVYSLFRRVRSVLLLFITISLLFYYTFQNEIDILNSYAVNDSLPSINNNEYSTDNPPNLESPDLHPSTSDRITTDNSNIDLDLSDPATLREKNKYFPLLLRESSDQIGSNLPISSLLTFKEKYPVLFEHSLPSQVSISQDDTHTVQPAMKLPPDLDMVGKVKGIFMKSWDQEKLLLKSNLRKETTWPIGLIDSLDTLYLCGETEIFQDAVNLVADFDFRVPPLAMEVVDIPDTISRVLEGLLSAYELSMDKTLINKAKQVADFILRSFDTPNRIPILKYFWKSDLKKRFPDRTAPSGQLTTMSLAFIRLSQLANLNKYFDAVERVFTTIRQSYDVFDMDFMLPDVVDASGCQLLTPEEIEKGIHIKGSSIMKSINKDFKYVQCQQLGTFLKSSTIDNSQQEPLYQTYGVNEKTIPILENLFKISDLFKSSYDILDGSSKNSNAALTNTNVDTDIEADNELVEKRNLSNDVKKDSTKKATNSKSVVNSQMFLTYFISHLFKFMTFQPMFPSQTGNEKVKFLGSIQTKSQYIPTTNELNVTVRRSYDVSLESCRLGGILGLSSRVYPQGGPNGKYILPSSLLEMSETITQSCFALMRELDGLAPQRFKLDPCTDETKGNCEFNSDIKSRRIIDREYDMFANDPDTEMEGWNHVTNGEDQKAKRNVIIEDRTTKTKSIKDGTSGDTESVATSNDDEITQMHRVFTFGKDIKPYITKDDIIGSQWKNHLDWPFWANKLESRRLLDSNIIESIFYMYRISGDQKWRNMGKESFKILMKKMMKLNSAAKGMWQVKEFYESGEKVNNDLPSYWFSRTLKYYLLLFSDGDVISLDKYVLTQAGHIIKKR</sequence>
<evidence type="ECO:0000256" key="7">
    <source>
        <dbReference type="SAM" id="MobiDB-lite"/>
    </source>
</evidence>
<reference evidence="8 9" key="1">
    <citation type="journal article" date="2013" name="BMC Genomics">
        <title>High quality de novo sequencing and assembly of the Saccharomyces arboricolus genome.</title>
        <authorList>
            <person name="Liti G."/>
            <person name="Nguyen Ba A.N."/>
            <person name="Blythe M."/>
            <person name="Mueller C.A."/>
            <person name="Bergstroem A."/>
            <person name="Cubillos F.A."/>
            <person name="Dafhnis-Calas F."/>
            <person name="Khoshraftar S."/>
            <person name="Malla S."/>
            <person name="Mehta N."/>
            <person name="Siow C.C."/>
            <person name="Warringer J."/>
            <person name="Moses A.M."/>
            <person name="Louis E.J."/>
            <person name="Nieduszynski C.A."/>
        </authorList>
    </citation>
    <scope>NUCLEOTIDE SEQUENCE [LARGE SCALE GENOMIC DNA]</scope>
    <source>
        <strain evidence="9">H-6 / AS 2.3317 / CBS 10644</strain>
    </source>
</reference>
<dbReference type="OrthoDB" id="8118055at2759"/>
<dbReference type="InterPro" id="IPR036026">
    <property type="entry name" value="Seven-hairpin_glycosidases"/>
</dbReference>
<dbReference type="SUPFAM" id="SSF48225">
    <property type="entry name" value="Seven-hairpin glycosidases"/>
    <property type="match status" value="1"/>
</dbReference>
<dbReference type="InterPro" id="IPR001382">
    <property type="entry name" value="Glyco_hydro_47"/>
</dbReference>
<dbReference type="GO" id="GO:0036503">
    <property type="term" value="P:ERAD pathway"/>
    <property type="evidence" value="ECO:0007669"/>
    <property type="project" value="UniProtKB-ARBA"/>
</dbReference>
<feature type="region of interest" description="Disordered" evidence="7">
    <location>
        <begin position="53"/>
        <end position="82"/>
    </location>
</feature>
<dbReference type="GO" id="GO:0005975">
    <property type="term" value="P:carbohydrate metabolic process"/>
    <property type="evidence" value="ECO:0007669"/>
    <property type="project" value="InterPro"/>
</dbReference>
<evidence type="ECO:0000313" key="9">
    <source>
        <dbReference type="Proteomes" id="UP000006968"/>
    </source>
</evidence>
<comment type="caution">
    <text evidence="8">The sequence shown here is derived from an EMBL/GenBank/DDBJ whole genome shotgun (WGS) entry which is preliminary data.</text>
</comment>
<accession>J8PKZ1</accession>
<comment type="cofactor">
    <cofactor evidence="1">
        <name>Ca(2+)</name>
        <dbReference type="ChEBI" id="CHEBI:29108"/>
    </cofactor>
</comment>
<proteinExistence type="inferred from homology"/>
<dbReference type="GO" id="GO:0004571">
    <property type="term" value="F:mannosyl-oligosaccharide 1,2-alpha-mannosidase activity"/>
    <property type="evidence" value="ECO:0007669"/>
    <property type="project" value="InterPro"/>
</dbReference>
<comment type="pathway">
    <text evidence="2">Protein modification; protein glycosylation.</text>
</comment>
<dbReference type="GO" id="GO:0005509">
    <property type="term" value="F:calcium ion binding"/>
    <property type="evidence" value="ECO:0007669"/>
    <property type="project" value="InterPro"/>
</dbReference>
<protein>
    <recommendedName>
        <fullName evidence="6">alpha-1,2-Mannosidase</fullName>
        <ecNumber evidence="6">3.2.1.-</ecNumber>
    </recommendedName>
</protein>
<dbReference type="PANTHER" id="PTHR11742">
    <property type="entry name" value="MANNOSYL-OLIGOSACCHARIDE ALPHA-1,2-MANNOSIDASE-RELATED"/>
    <property type="match status" value="1"/>
</dbReference>
<evidence type="ECO:0000256" key="5">
    <source>
        <dbReference type="ARBA" id="ARBA00023157"/>
    </source>
</evidence>
<keyword evidence="6" id="KW-0326">Glycosidase</keyword>
<evidence type="ECO:0000256" key="6">
    <source>
        <dbReference type="RuleBase" id="RU361193"/>
    </source>
</evidence>
<evidence type="ECO:0000256" key="1">
    <source>
        <dbReference type="ARBA" id="ARBA00001913"/>
    </source>
</evidence>
<dbReference type="EC" id="3.2.1.-" evidence="6"/>